<gene>
    <name evidence="3" type="ORF">M0L44_18730</name>
</gene>
<dbReference type="Pfam" id="PF09828">
    <property type="entry name" value="ChrB_C"/>
    <property type="match status" value="1"/>
</dbReference>
<evidence type="ECO:0000259" key="2">
    <source>
        <dbReference type="Pfam" id="PF20229"/>
    </source>
</evidence>
<evidence type="ECO:0000313" key="3">
    <source>
        <dbReference type="EMBL" id="MCO5978737.1"/>
    </source>
</evidence>
<organism evidence="3 4">
    <name type="scientific">Ideonella oryzae</name>
    <dbReference type="NCBI Taxonomy" id="2937441"/>
    <lineage>
        <taxon>Bacteria</taxon>
        <taxon>Pseudomonadati</taxon>
        <taxon>Pseudomonadota</taxon>
        <taxon>Betaproteobacteria</taxon>
        <taxon>Burkholderiales</taxon>
        <taxon>Sphaerotilaceae</taxon>
        <taxon>Ideonella</taxon>
    </lineage>
</organism>
<comment type="caution">
    <text evidence="3">The sequence shown here is derived from an EMBL/GenBank/DDBJ whole genome shotgun (WGS) entry which is preliminary data.</text>
</comment>
<proteinExistence type="predicted"/>
<name>A0ABT1BR70_9BURK</name>
<dbReference type="EMBL" id="JAMXMC010000012">
    <property type="protein sequence ID" value="MCO5978737.1"/>
    <property type="molecule type" value="Genomic_DNA"/>
</dbReference>
<keyword evidence="4" id="KW-1185">Reference proteome</keyword>
<dbReference type="InterPro" id="IPR046858">
    <property type="entry name" value="ChrB_N"/>
</dbReference>
<evidence type="ECO:0000313" key="4">
    <source>
        <dbReference type="Proteomes" id="UP001204851"/>
    </source>
</evidence>
<feature type="domain" description="ChrB N-terminal" evidence="2">
    <location>
        <begin position="19"/>
        <end position="161"/>
    </location>
</feature>
<evidence type="ECO:0000259" key="1">
    <source>
        <dbReference type="Pfam" id="PF09828"/>
    </source>
</evidence>
<feature type="domain" description="ChrB C-terminal" evidence="1">
    <location>
        <begin position="189"/>
        <end position="316"/>
    </location>
</feature>
<dbReference type="Proteomes" id="UP001204851">
    <property type="component" value="Unassembled WGS sequence"/>
</dbReference>
<dbReference type="InterPro" id="IPR018634">
    <property type="entry name" value="ChrB_C"/>
</dbReference>
<sequence>MNSWLILTATLPTSPSALRVKVWRALKATHCATLREGVYILPAQAGTAAAFPALEATIRDAGASAHLLQAPARDAAQEATFLALFDRSQAYAEFLQTLKAARKALGARGAAGGGGADEVAGRKTLRQLAQQLQALQAADFFPGAAAKQAEAALQALRTELERRWSPGEPAPAEAPLARLSVADFQGRTWATRARPWVDRLATAWLITRHVDRQPRFVWLKPPLRTPRGALGFDYDGARFTHVGERVSFEVVAESFGLMDQPGLAALAALVHGLDVGGVPQDEAAGIELLLRGLQATHPDDDALLQAALPIFDALLAGLAAAPASRSRP</sequence>
<reference evidence="3 4" key="1">
    <citation type="submission" date="2022-06" db="EMBL/GenBank/DDBJ databases">
        <title>Ideonella sp. NS12-5 Genome sequencing and assembly.</title>
        <authorList>
            <person name="Jung Y."/>
        </authorList>
    </citation>
    <scope>NUCLEOTIDE SEQUENCE [LARGE SCALE GENOMIC DNA]</scope>
    <source>
        <strain evidence="3 4">NS12-5</strain>
    </source>
</reference>
<dbReference type="Pfam" id="PF20229">
    <property type="entry name" value="ChrB_N"/>
    <property type="match status" value="1"/>
</dbReference>
<dbReference type="RefSeq" id="WP_252771572.1">
    <property type="nucleotide sequence ID" value="NZ_JAMXMC010000012.1"/>
</dbReference>
<accession>A0ABT1BR70</accession>
<protein>
    <submittedName>
        <fullName evidence="3">Chromate resistance protein</fullName>
    </submittedName>
</protein>